<reference evidence="1 2" key="1">
    <citation type="submission" date="2012-04" db="EMBL/GenBank/DDBJ databases">
        <title>The Genome Sequence of Bacillus cereus HuA4-10.</title>
        <authorList>
            <consortium name="The Broad Institute Genome Sequencing Platform"/>
            <consortium name="The Broad Institute Genome Sequencing Center for Infectious Disease"/>
            <person name="Feldgarden M."/>
            <person name="Van der Auwera G.A."/>
            <person name="Mahillon J."/>
            <person name="Duprez V."/>
            <person name="Timmery S."/>
            <person name="Mattelet C."/>
            <person name="Dierick K."/>
            <person name="Sun M."/>
            <person name="Yu Z."/>
            <person name="Zhu L."/>
            <person name="Hu X."/>
            <person name="Shank E.B."/>
            <person name="Swiecicka I."/>
            <person name="Hansen B.M."/>
            <person name="Andrup L."/>
            <person name="Young S.K."/>
            <person name="Zeng Q."/>
            <person name="Gargeya S."/>
            <person name="Fitzgerald M."/>
            <person name="Haas B."/>
            <person name="Abouelleil A."/>
            <person name="Alvarado L."/>
            <person name="Arachchi H.M."/>
            <person name="Berlin A."/>
            <person name="Chapman S.B."/>
            <person name="Goldberg J."/>
            <person name="Griggs A."/>
            <person name="Gujja S."/>
            <person name="Hansen M."/>
            <person name="Howarth C."/>
            <person name="Imamovic A."/>
            <person name="Larimer J."/>
            <person name="McCowen C."/>
            <person name="Montmayeur A."/>
            <person name="Murphy C."/>
            <person name="Neiman D."/>
            <person name="Pearson M."/>
            <person name="Priest M."/>
            <person name="Roberts A."/>
            <person name="Saif S."/>
            <person name="Shea T."/>
            <person name="Sisk P."/>
            <person name="Sykes S."/>
            <person name="Wortman J."/>
            <person name="Nusbaum C."/>
            <person name="Birren B."/>
        </authorList>
    </citation>
    <scope>NUCLEOTIDE SEQUENCE [LARGE SCALE GENOMIC DNA]</scope>
    <source>
        <strain evidence="1 2">HuA4-10</strain>
    </source>
</reference>
<gene>
    <name evidence="1" type="ORF">IGC_01362</name>
</gene>
<organism evidence="1 2">
    <name type="scientific">Bacillus cereus HuA4-10</name>
    <dbReference type="NCBI Taxonomy" id="1053206"/>
    <lineage>
        <taxon>Bacteria</taxon>
        <taxon>Bacillati</taxon>
        <taxon>Bacillota</taxon>
        <taxon>Bacilli</taxon>
        <taxon>Bacillales</taxon>
        <taxon>Bacillaceae</taxon>
        <taxon>Bacillus</taxon>
        <taxon>Bacillus cereus group</taxon>
    </lineage>
</organism>
<comment type="caution">
    <text evidence="1">The sequence shown here is derived from an EMBL/GenBank/DDBJ whole genome shotgun (WGS) entry which is preliminary data.</text>
</comment>
<dbReference type="AlphaFoldDB" id="J8DGD4"/>
<dbReference type="PATRIC" id="fig|1053206.3.peg.1384"/>
<name>J8DGD4_BACCE</name>
<dbReference type="RefSeq" id="WP_002145820.1">
    <property type="nucleotide sequence ID" value="NZ_JH792148.1"/>
</dbReference>
<dbReference type="Proteomes" id="UP000006977">
    <property type="component" value="Unassembled WGS sequence"/>
</dbReference>
<evidence type="ECO:0000313" key="2">
    <source>
        <dbReference type="Proteomes" id="UP000006977"/>
    </source>
</evidence>
<proteinExistence type="predicted"/>
<accession>J8DGD4</accession>
<sequence>MEIYNEQIKKRIMFNKDSDYYFIAYNSLLILDHLNCYEGKSNFCDYRKLIYILPFIAEDTLLKIVTKEAALKEEEIKILEDIYIKARLREPILKSIFFTLEKKGYIKMEKNKTRKSIDVQLVPNSISSDFLNSEIFTIESKNIALFKSYYQRLTIISLESLIGKLFKERGVIIWDI</sequence>
<evidence type="ECO:0000313" key="1">
    <source>
        <dbReference type="EMBL" id="EJQ83836.1"/>
    </source>
</evidence>
<dbReference type="EMBL" id="AHEA01000015">
    <property type="protein sequence ID" value="EJQ83836.1"/>
    <property type="molecule type" value="Genomic_DNA"/>
</dbReference>
<dbReference type="HOGENOM" id="CLU_130267_0_0_9"/>
<protein>
    <submittedName>
        <fullName evidence="1">Uncharacterized protein</fullName>
    </submittedName>
</protein>